<feature type="coiled-coil region" evidence="1">
    <location>
        <begin position="1"/>
        <end position="31"/>
    </location>
</feature>
<evidence type="ECO:0000313" key="3">
    <source>
        <dbReference type="Proteomes" id="UP000634136"/>
    </source>
</evidence>
<dbReference type="EMBL" id="JAAIUW010000010">
    <property type="protein sequence ID" value="KAF7812015.1"/>
    <property type="molecule type" value="Genomic_DNA"/>
</dbReference>
<gene>
    <name evidence="2" type="ORF">G2W53_032991</name>
</gene>
<comment type="caution">
    <text evidence="2">The sequence shown here is derived from an EMBL/GenBank/DDBJ whole genome shotgun (WGS) entry which is preliminary data.</text>
</comment>
<accession>A0A834W6Q7</accession>
<dbReference type="AlphaFoldDB" id="A0A834W6Q7"/>
<proteinExistence type="predicted"/>
<keyword evidence="1" id="KW-0175">Coiled coil</keyword>
<dbReference type="Proteomes" id="UP000634136">
    <property type="component" value="Unassembled WGS sequence"/>
</dbReference>
<evidence type="ECO:0000256" key="1">
    <source>
        <dbReference type="SAM" id="Coils"/>
    </source>
</evidence>
<name>A0A834W6Q7_9FABA</name>
<reference evidence="2" key="1">
    <citation type="submission" date="2020-09" db="EMBL/GenBank/DDBJ databases">
        <title>Genome-Enabled Discovery of Anthraquinone Biosynthesis in Senna tora.</title>
        <authorList>
            <person name="Kang S.-H."/>
            <person name="Pandey R.P."/>
            <person name="Lee C.-M."/>
            <person name="Sim J.-S."/>
            <person name="Jeong J.-T."/>
            <person name="Choi B.-S."/>
            <person name="Jung M."/>
            <person name="Ginzburg D."/>
            <person name="Zhao K."/>
            <person name="Won S.Y."/>
            <person name="Oh T.-J."/>
            <person name="Yu Y."/>
            <person name="Kim N.-H."/>
            <person name="Lee O.R."/>
            <person name="Lee T.-H."/>
            <person name="Bashyal P."/>
            <person name="Kim T.-S."/>
            <person name="Lee W.-H."/>
            <person name="Kawkins C."/>
            <person name="Kim C.-K."/>
            <person name="Kim J.S."/>
            <person name="Ahn B.O."/>
            <person name="Rhee S.Y."/>
            <person name="Sohng J.K."/>
        </authorList>
    </citation>
    <scope>NUCLEOTIDE SEQUENCE</scope>
    <source>
        <tissue evidence="2">Leaf</tissue>
    </source>
</reference>
<evidence type="ECO:0000313" key="2">
    <source>
        <dbReference type="EMBL" id="KAF7812015.1"/>
    </source>
</evidence>
<protein>
    <submittedName>
        <fullName evidence="2">Uncharacterized protein</fullName>
    </submittedName>
</protein>
<sequence>MDQQEELIMRQQQTIQQLNEILAKREQEKEQGSSVRIEGGNFHCLHKLFLPNCHLLLLLLDYMSKQKSLHHRRTSHNSPIHKLSINSISIILLSLMASLMCKRQRHGS</sequence>
<keyword evidence="3" id="KW-1185">Reference proteome</keyword>
<organism evidence="2 3">
    <name type="scientific">Senna tora</name>
    <dbReference type="NCBI Taxonomy" id="362788"/>
    <lineage>
        <taxon>Eukaryota</taxon>
        <taxon>Viridiplantae</taxon>
        <taxon>Streptophyta</taxon>
        <taxon>Embryophyta</taxon>
        <taxon>Tracheophyta</taxon>
        <taxon>Spermatophyta</taxon>
        <taxon>Magnoliopsida</taxon>
        <taxon>eudicotyledons</taxon>
        <taxon>Gunneridae</taxon>
        <taxon>Pentapetalae</taxon>
        <taxon>rosids</taxon>
        <taxon>fabids</taxon>
        <taxon>Fabales</taxon>
        <taxon>Fabaceae</taxon>
        <taxon>Caesalpinioideae</taxon>
        <taxon>Cassia clade</taxon>
        <taxon>Senna</taxon>
    </lineage>
</organism>